<evidence type="ECO:0000256" key="3">
    <source>
        <dbReference type="ARBA" id="ARBA00023295"/>
    </source>
</evidence>
<keyword evidence="9" id="KW-1185">Reference proteome</keyword>
<dbReference type="SUPFAM" id="SSF51445">
    <property type="entry name" value="(Trans)glycosidases"/>
    <property type="match status" value="1"/>
</dbReference>
<protein>
    <submittedName>
        <fullName evidence="8">Alpha-glucosidase</fullName>
        <ecNumber evidence="8">3.2.1.20</ecNumber>
    </submittedName>
</protein>
<evidence type="ECO:0000256" key="4">
    <source>
        <dbReference type="RuleBase" id="RU361185"/>
    </source>
</evidence>
<keyword evidence="2 4" id="KW-0378">Hydrolase</keyword>
<dbReference type="SUPFAM" id="SSF51011">
    <property type="entry name" value="Glycosyl hydrolase domain"/>
    <property type="match status" value="1"/>
</dbReference>
<dbReference type="InterPro" id="IPR013780">
    <property type="entry name" value="Glyco_hydro_b"/>
</dbReference>
<evidence type="ECO:0000259" key="6">
    <source>
        <dbReference type="Pfam" id="PF13802"/>
    </source>
</evidence>
<dbReference type="EC" id="3.2.1.20" evidence="8"/>
<dbReference type="RefSeq" id="WP_012301178.1">
    <property type="nucleotide sequence ID" value="NC_010424.1"/>
</dbReference>
<dbReference type="GO" id="GO:0004558">
    <property type="term" value="F:alpha-1,4-glucosidase activity"/>
    <property type="evidence" value="ECO:0007669"/>
    <property type="project" value="UniProtKB-EC"/>
</dbReference>
<gene>
    <name evidence="8" type="ordered locus">Daud_0015</name>
</gene>
<organism evidence="8 9">
    <name type="scientific">Desulforudis audaxviator (strain MP104C)</name>
    <dbReference type="NCBI Taxonomy" id="477974"/>
    <lineage>
        <taxon>Bacteria</taxon>
        <taxon>Bacillati</taxon>
        <taxon>Bacillota</taxon>
        <taxon>Clostridia</taxon>
        <taxon>Thermoanaerobacterales</taxon>
        <taxon>Candidatus Desulforudaceae</taxon>
        <taxon>Candidatus Desulforudis</taxon>
    </lineage>
</organism>
<evidence type="ECO:0000259" key="5">
    <source>
        <dbReference type="Pfam" id="PF01055"/>
    </source>
</evidence>
<dbReference type="Pfam" id="PF13802">
    <property type="entry name" value="Gal_mutarotas_2"/>
    <property type="match status" value="1"/>
</dbReference>
<feature type="domain" description="Glycoside hydrolase family 31 TIM barrel" evidence="5">
    <location>
        <begin position="269"/>
        <end position="593"/>
    </location>
</feature>
<dbReference type="InterPro" id="IPR017853">
    <property type="entry name" value="GH"/>
</dbReference>
<reference evidence="9" key="1">
    <citation type="submission" date="2007-10" db="EMBL/GenBank/DDBJ databases">
        <title>Complete sequence of chromosome of Desulforudis audaxviator MP104C.</title>
        <authorList>
            <person name="Copeland A."/>
            <person name="Lucas S."/>
            <person name="Lapidus A."/>
            <person name="Barry K."/>
            <person name="Glavina del Rio T."/>
            <person name="Dalin E."/>
            <person name="Tice H."/>
            <person name="Bruce D."/>
            <person name="Pitluck S."/>
            <person name="Lowry S.R."/>
            <person name="Larimer F."/>
            <person name="Land M.L."/>
            <person name="Hauser L."/>
            <person name="Kyrpides N."/>
            <person name="Ivanova N.N."/>
            <person name="Richardson P."/>
        </authorList>
    </citation>
    <scope>NUCLEOTIDE SEQUENCE [LARGE SCALE GENOMIC DNA]</scope>
    <source>
        <strain evidence="9">MP104C</strain>
    </source>
</reference>
<dbReference type="STRING" id="477974.Daud_0015"/>
<evidence type="ECO:0000313" key="8">
    <source>
        <dbReference type="EMBL" id="ACA58584.1"/>
    </source>
</evidence>
<dbReference type="Gene3D" id="2.60.40.1760">
    <property type="entry name" value="glycosyl hydrolase (family 31)"/>
    <property type="match status" value="1"/>
</dbReference>
<dbReference type="InterPro" id="IPR000322">
    <property type="entry name" value="Glyco_hydro_31_TIM"/>
</dbReference>
<dbReference type="CDD" id="cd14752">
    <property type="entry name" value="GH31_N"/>
    <property type="match status" value="1"/>
</dbReference>
<dbReference type="Gene3D" id="2.60.40.1180">
    <property type="entry name" value="Golgi alpha-mannosidase II"/>
    <property type="match status" value="1"/>
</dbReference>
<evidence type="ECO:0000256" key="1">
    <source>
        <dbReference type="ARBA" id="ARBA00007806"/>
    </source>
</evidence>
<dbReference type="EMBL" id="CP000860">
    <property type="protein sequence ID" value="ACA58584.1"/>
    <property type="molecule type" value="Genomic_DNA"/>
</dbReference>
<dbReference type="GO" id="GO:0005975">
    <property type="term" value="P:carbohydrate metabolic process"/>
    <property type="evidence" value="ECO:0007669"/>
    <property type="project" value="InterPro"/>
</dbReference>
<dbReference type="eggNOG" id="COG1501">
    <property type="taxonomic scope" value="Bacteria"/>
</dbReference>
<evidence type="ECO:0000256" key="2">
    <source>
        <dbReference type="ARBA" id="ARBA00022801"/>
    </source>
</evidence>
<dbReference type="InterPro" id="IPR011013">
    <property type="entry name" value="Gal_mutarotase_sf_dom"/>
</dbReference>
<dbReference type="OrthoDB" id="176168at2"/>
<reference evidence="8 9" key="2">
    <citation type="journal article" date="2008" name="Science">
        <title>Environmental genomics reveals a single-species ecosystem deep within Earth.</title>
        <authorList>
            <person name="Chivian D."/>
            <person name="Brodie E.L."/>
            <person name="Alm E.J."/>
            <person name="Culley D.E."/>
            <person name="Dehal P.S."/>
            <person name="Desantis T.Z."/>
            <person name="Gihring T.M."/>
            <person name="Lapidus A."/>
            <person name="Lin L.H."/>
            <person name="Lowry S.R."/>
            <person name="Moser D.P."/>
            <person name="Richardson P.M."/>
            <person name="Southam G."/>
            <person name="Wanger G."/>
            <person name="Pratt L.M."/>
            <person name="Andersen G.L."/>
            <person name="Hazen T.C."/>
            <person name="Brockman F.J."/>
            <person name="Arkin A.P."/>
            <person name="Onstott T.C."/>
        </authorList>
    </citation>
    <scope>NUCLEOTIDE SEQUENCE [LARGE SCALE GENOMIC DNA]</scope>
    <source>
        <strain evidence="8 9">MP104C</strain>
    </source>
</reference>
<dbReference type="Gene3D" id="3.20.20.80">
    <property type="entry name" value="Glycosidases"/>
    <property type="match status" value="1"/>
</dbReference>
<feature type="domain" description="Glycosyl hydrolase family 31 C-terminal" evidence="7">
    <location>
        <begin position="601"/>
        <end position="689"/>
    </location>
</feature>
<dbReference type="CAZy" id="GH31">
    <property type="family name" value="Glycoside Hydrolase Family 31"/>
</dbReference>
<dbReference type="Pfam" id="PF01055">
    <property type="entry name" value="Glyco_hydro_31_2nd"/>
    <property type="match status" value="1"/>
</dbReference>
<dbReference type="HOGENOM" id="CLU_000631_7_2_9"/>
<dbReference type="GO" id="GO:0030246">
    <property type="term" value="F:carbohydrate binding"/>
    <property type="evidence" value="ECO:0007669"/>
    <property type="project" value="InterPro"/>
</dbReference>
<dbReference type="AlphaFoldDB" id="B1I147"/>
<dbReference type="KEGG" id="dau:Daud_0015"/>
<evidence type="ECO:0000259" key="7">
    <source>
        <dbReference type="Pfam" id="PF21365"/>
    </source>
</evidence>
<dbReference type="InterPro" id="IPR025887">
    <property type="entry name" value="Glyco_hydro_31_N_dom"/>
</dbReference>
<evidence type="ECO:0000313" key="9">
    <source>
        <dbReference type="Proteomes" id="UP000008544"/>
    </source>
</evidence>
<dbReference type="PANTHER" id="PTHR22762">
    <property type="entry name" value="ALPHA-GLUCOSIDASE"/>
    <property type="match status" value="1"/>
</dbReference>
<dbReference type="Proteomes" id="UP000008544">
    <property type="component" value="Chromosome"/>
</dbReference>
<dbReference type="SUPFAM" id="SSF74650">
    <property type="entry name" value="Galactose mutarotase-like"/>
    <property type="match status" value="1"/>
</dbReference>
<dbReference type="CDD" id="cd06604">
    <property type="entry name" value="GH31_glucosidase_II_MalA"/>
    <property type="match status" value="1"/>
</dbReference>
<feature type="domain" description="Glycoside hydrolase family 31 N-terminal" evidence="6">
    <location>
        <begin position="58"/>
        <end position="227"/>
    </location>
</feature>
<accession>B1I147</accession>
<dbReference type="InterPro" id="IPR048395">
    <property type="entry name" value="Glyco_hydro_31_C"/>
</dbReference>
<dbReference type="PROSITE" id="PS00129">
    <property type="entry name" value="GLYCOSYL_HYDROL_F31_1"/>
    <property type="match status" value="1"/>
</dbReference>
<proteinExistence type="inferred from homology"/>
<dbReference type="InterPro" id="IPR030458">
    <property type="entry name" value="Glyco_hydro_31_AS"/>
</dbReference>
<dbReference type="PANTHER" id="PTHR22762:SF120">
    <property type="entry name" value="HETEROGLYCAN GLUCOSIDASE 1"/>
    <property type="match status" value="1"/>
</dbReference>
<dbReference type="Pfam" id="PF21365">
    <property type="entry name" value="Glyco_hydro_31_3rd"/>
    <property type="match status" value="1"/>
</dbReference>
<keyword evidence="3 4" id="KW-0326">Glycosidase</keyword>
<comment type="similarity">
    <text evidence="1 4">Belongs to the glycosyl hydrolase 31 family.</text>
</comment>
<name>B1I147_DESAP</name>
<sequence>MRSKDRLLLQIGSATQKWLNTRIPPRKGLRFDRNRVEHAAPGVAVLVNRHGRITAGPFNRGVFRVGLKSVYGEEAWSQHRSWAVDPAQQKPEGWEFRTEDDDFEFIYWLTDGCQARIRLDVTEGTLSTRIGPELLLAEVLPPQTTRRWLLVNQHLPRAGAVRVFGLGENTPPMDKAGQKVVMWNTDDSDYRIGDNPLYKSLPVAVFQYVNGPAFGLVFENPAYAQFDFSADGKKMRYSVRDTELNYFILLGPTLPEVMGQLASLTGKPAPLPKWALGYQQSRWSYAPSGRVREIAAGFRNRDIPCDVIYLDIGYMDRYKCFTWGEGFADHRDLIRKLHSQGFKVVTILDPGIKIEPGYHAYDTGVRRGAFVTDKKGKNISRVVWPGPCHFPDFLNPAVREWWGDLVRAFVELSGVDGIWCDMNEPSTFDLRRTLPPGARHKVAETVTLSHERVHNAYGLLMSKATHDGLLRFTPLPYVITRATYLGGQKYAATWTGDNASTWEHLRAGIPMILNLGLSGQPVTGPDIGGFRGTPSPELYARWILQGALYPYCRTHTCQGTGDQEPWSFGPDVEATARRAIKLRYRLVPYLYSLMFEAARTGQPVMRPIFYDAPSEGTLRPDYYETEFLLGPYLLAAPLMDPAPIRTCHLPPGKWYSWWSRRERTGGRDYETTFAEDTDLPLFIRENAVVPLYPEPPSFIPDHSLSDLEIVIAVEDRAQGLVVEYFDREALLAFPVQAVTGKGHIEVEVGLIREGAVPPAYRPPETLHFLMNRRIRRLELSSFHEAHSLAPDPANGAWTRITITGPAYPFRGRFVPG</sequence>